<protein>
    <submittedName>
        <fullName evidence="1">Uncharacterized protein</fullName>
    </submittedName>
</protein>
<organism evidence="1 2">
    <name type="scientific">Costertonia aggregata</name>
    <dbReference type="NCBI Taxonomy" id="343403"/>
    <lineage>
        <taxon>Bacteria</taxon>
        <taxon>Pseudomonadati</taxon>
        <taxon>Bacteroidota</taxon>
        <taxon>Flavobacteriia</taxon>
        <taxon>Flavobacteriales</taxon>
        <taxon>Flavobacteriaceae</taxon>
        <taxon>Costertonia</taxon>
    </lineage>
</organism>
<gene>
    <name evidence="1" type="ORF">HYG79_01025</name>
</gene>
<evidence type="ECO:0000313" key="2">
    <source>
        <dbReference type="Proteomes" id="UP000509302"/>
    </source>
</evidence>
<reference evidence="1 2" key="1">
    <citation type="journal article" date="2006" name="Int. J. Syst. Evol. Microbiol.">
        <title>Costertonia aggregata gen. nov., sp. nov., a mesophilic marine bacterium of the family Flavobacteriaceae, isolated from a mature biofilm.</title>
        <authorList>
            <person name="Kwon K.K."/>
            <person name="Lee Y.K."/>
            <person name="Lee H.K."/>
        </authorList>
    </citation>
    <scope>NUCLEOTIDE SEQUENCE [LARGE SCALE GENOMIC DNA]</scope>
    <source>
        <strain evidence="1 2">KCCM 42265</strain>
    </source>
</reference>
<dbReference type="RefSeq" id="WP_179240325.1">
    <property type="nucleotide sequence ID" value="NZ_CP058595.1"/>
</dbReference>
<proteinExistence type="predicted"/>
<dbReference type="KEGG" id="cagg:HYG79_01025"/>
<sequence>MAKVFIEMEKGTVPENDQVAADLGKISIQNNKKQRHVQNNQYRHLKMLNVQSY</sequence>
<dbReference type="EMBL" id="CP058595">
    <property type="protein sequence ID" value="QLG43989.1"/>
    <property type="molecule type" value="Genomic_DNA"/>
</dbReference>
<name>A0A7H9AKH9_9FLAO</name>
<dbReference type="Proteomes" id="UP000509302">
    <property type="component" value="Chromosome"/>
</dbReference>
<keyword evidence="2" id="KW-1185">Reference proteome</keyword>
<accession>A0A7H9AKH9</accession>
<dbReference type="AlphaFoldDB" id="A0A7H9AKH9"/>
<evidence type="ECO:0000313" key="1">
    <source>
        <dbReference type="EMBL" id="QLG43989.1"/>
    </source>
</evidence>